<feature type="domain" description="Zn-dependent metallo-hydrolase RNA specificity" evidence="1">
    <location>
        <begin position="268"/>
        <end position="305"/>
    </location>
</feature>
<dbReference type="GO" id="GO:0004521">
    <property type="term" value="F:RNA endonuclease activity"/>
    <property type="evidence" value="ECO:0007669"/>
    <property type="project" value="TreeGrafter"/>
</dbReference>
<reference evidence="2" key="1">
    <citation type="submission" date="2021-01" db="EMBL/GenBank/DDBJ databases">
        <title>Active Sulfur Cycling in an Early Earth Analoge.</title>
        <authorList>
            <person name="Hahn C.R."/>
            <person name="Youssef N.H."/>
            <person name="Elshahed M."/>
        </authorList>
    </citation>
    <scope>NUCLEOTIDE SEQUENCE</scope>
    <source>
        <strain evidence="2">Zod_Metabat.1151</strain>
    </source>
</reference>
<dbReference type="InterPro" id="IPR011108">
    <property type="entry name" value="RMMBL"/>
</dbReference>
<dbReference type="EMBL" id="JAFGDB010000062">
    <property type="protein sequence ID" value="MBN2067540.1"/>
    <property type="molecule type" value="Genomic_DNA"/>
</dbReference>
<dbReference type="PANTHER" id="PTHR11203:SF49">
    <property type="entry name" value="BLL1145 PROTEIN"/>
    <property type="match status" value="1"/>
</dbReference>
<dbReference type="InterPro" id="IPR036866">
    <property type="entry name" value="RibonucZ/Hydroxyglut_hydro"/>
</dbReference>
<sequence>MQIYSDKGLFIGNIAVDPGRASLERPNILTHGHADHVSLNGGSSYICTPKTRAIVESRFGKINDCTELRFREKLSLGNATVSLHNSGHILGSAQVLVEGNQRVAVTSDFKMQDSLIQKGADALPCDILVIESTFGLPCFSFPEREQLYSEIGSWIKSQAEKGFVVLAGYSLGKAQELTAISNKYAGISPLVHESIFKNNEVYRQHGVSLGKYIELNHNLGESSVLIMPPSLLNNHLLQFLELSLKKKVSSALATGWAFRRGYDRLFPLSDHADFNQLMQYVKQAEPKLVLTMHGSERELASYIQRRLGIVAKPLGMHEQKTLTEFA</sequence>
<dbReference type="SUPFAM" id="SSF56281">
    <property type="entry name" value="Metallo-hydrolase/oxidoreductase"/>
    <property type="match status" value="1"/>
</dbReference>
<evidence type="ECO:0000313" key="3">
    <source>
        <dbReference type="Proteomes" id="UP000809243"/>
    </source>
</evidence>
<proteinExistence type="predicted"/>
<gene>
    <name evidence="2" type="ORF">JW744_03670</name>
</gene>
<name>A0A938YRF9_9ARCH</name>
<dbReference type="AlphaFoldDB" id="A0A938YRF9"/>
<evidence type="ECO:0000313" key="2">
    <source>
        <dbReference type="EMBL" id="MBN2067540.1"/>
    </source>
</evidence>
<evidence type="ECO:0000259" key="1">
    <source>
        <dbReference type="Pfam" id="PF07521"/>
    </source>
</evidence>
<comment type="caution">
    <text evidence="2">The sequence shown here is derived from an EMBL/GenBank/DDBJ whole genome shotgun (WGS) entry which is preliminary data.</text>
</comment>
<dbReference type="Proteomes" id="UP000809243">
    <property type="component" value="Unassembled WGS sequence"/>
</dbReference>
<dbReference type="Pfam" id="PF07521">
    <property type="entry name" value="RMMBL"/>
    <property type="match status" value="1"/>
</dbReference>
<dbReference type="Gene3D" id="3.60.15.10">
    <property type="entry name" value="Ribonuclease Z/Hydroxyacylglutathione hydrolase-like"/>
    <property type="match status" value="1"/>
</dbReference>
<dbReference type="PANTHER" id="PTHR11203">
    <property type="entry name" value="CLEAVAGE AND POLYADENYLATION SPECIFICITY FACTOR FAMILY MEMBER"/>
    <property type="match status" value="1"/>
</dbReference>
<accession>A0A938YRF9</accession>
<dbReference type="InterPro" id="IPR050698">
    <property type="entry name" value="MBL"/>
</dbReference>
<organism evidence="2 3">
    <name type="scientific">Candidatus Iainarchaeum sp</name>
    <dbReference type="NCBI Taxonomy" id="3101447"/>
    <lineage>
        <taxon>Archaea</taxon>
        <taxon>Candidatus Iainarchaeota</taxon>
        <taxon>Candidatus Iainarchaeia</taxon>
        <taxon>Candidatus Iainarchaeales</taxon>
        <taxon>Candidatus Iainarchaeaceae</taxon>
        <taxon>Candidatus Iainarchaeum</taxon>
    </lineage>
</organism>
<protein>
    <recommendedName>
        <fullName evidence="1">Zn-dependent metallo-hydrolase RNA specificity domain-containing protein</fullName>
    </recommendedName>
</protein>